<proteinExistence type="predicted"/>
<protein>
    <submittedName>
        <fullName evidence="1">Uncharacterized protein</fullName>
    </submittedName>
</protein>
<dbReference type="Proteomes" id="UP000639643">
    <property type="component" value="Unassembled WGS sequence"/>
</dbReference>
<accession>A0A8H6MSP4</accession>
<organism evidence="1 2">
    <name type="scientific">Colletotrichum musicola</name>
    <dbReference type="NCBI Taxonomy" id="2175873"/>
    <lineage>
        <taxon>Eukaryota</taxon>
        <taxon>Fungi</taxon>
        <taxon>Dikarya</taxon>
        <taxon>Ascomycota</taxon>
        <taxon>Pezizomycotina</taxon>
        <taxon>Sordariomycetes</taxon>
        <taxon>Hypocreomycetidae</taxon>
        <taxon>Glomerellales</taxon>
        <taxon>Glomerellaceae</taxon>
        <taxon>Colletotrichum</taxon>
        <taxon>Colletotrichum orchidearum species complex</taxon>
    </lineage>
</organism>
<name>A0A8H6MSP4_9PEZI</name>
<gene>
    <name evidence="1" type="ORF">CMUS01_14294</name>
</gene>
<reference evidence="1" key="1">
    <citation type="journal article" date="2020" name="Phytopathology">
        <title>Genome Sequence Resources of Colletotrichum truncatum, C. plurivorum, C. musicola, and C. sojae: Four Species Pathogenic to Soybean (Glycine max).</title>
        <authorList>
            <person name="Rogerio F."/>
            <person name="Boufleur T.R."/>
            <person name="Ciampi-Guillardi M."/>
            <person name="Sukno S.A."/>
            <person name="Thon M.R."/>
            <person name="Massola Junior N.S."/>
            <person name="Baroncelli R."/>
        </authorList>
    </citation>
    <scope>NUCLEOTIDE SEQUENCE</scope>
    <source>
        <strain evidence="1">LFN0074</strain>
    </source>
</reference>
<keyword evidence="2" id="KW-1185">Reference proteome</keyword>
<evidence type="ECO:0000313" key="2">
    <source>
        <dbReference type="Proteomes" id="UP000639643"/>
    </source>
</evidence>
<dbReference type="EMBL" id="WIGM01001009">
    <property type="protein sequence ID" value="KAF6806716.1"/>
    <property type="molecule type" value="Genomic_DNA"/>
</dbReference>
<dbReference type="AlphaFoldDB" id="A0A8H6MSP4"/>
<comment type="caution">
    <text evidence="1">The sequence shown here is derived from an EMBL/GenBank/DDBJ whole genome shotgun (WGS) entry which is preliminary data.</text>
</comment>
<evidence type="ECO:0000313" key="1">
    <source>
        <dbReference type="EMBL" id="KAF6806716.1"/>
    </source>
</evidence>
<sequence>MKGLCAAAAATLDGMRAMTGLGTSDGDLIIDDVGVDRVVFALSRECAHESQRHTHRIETWHRAAVTAHSSRQGACMHR</sequence>